<keyword evidence="3" id="KW-1185">Reference proteome</keyword>
<evidence type="ECO:0000313" key="2">
    <source>
        <dbReference type="EMBL" id="SHJ49653.1"/>
    </source>
</evidence>
<feature type="transmembrane region" description="Helical" evidence="1">
    <location>
        <begin position="21"/>
        <end position="47"/>
    </location>
</feature>
<evidence type="ECO:0000313" key="3">
    <source>
        <dbReference type="Proteomes" id="UP000184342"/>
    </source>
</evidence>
<gene>
    <name evidence="2" type="ORF">SAMN02745691_02056</name>
</gene>
<reference evidence="2 3" key="1">
    <citation type="submission" date="2016-11" db="EMBL/GenBank/DDBJ databases">
        <authorList>
            <person name="Jaros S."/>
            <person name="Januszkiewicz K."/>
            <person name="Wedrychowicz H."/>
        </authorList>
    </citation>
    <scope>NUCLEOTIDE SEQUENCE [LARGE SCALE GENOMIC DNA]</scope>
    <source>
        <strain evidence="2 3">DSM 15970</strain>
    </source>
</reference>
<sequence>MAKILMIKELAKQIYNRHERYVTMGLRFLLVLCSLFVISFFAGFSSIFSNPLIIVVVAIVCAFLPMNIDLLVILLVILAHFYALAPEVALAAILIFIVMYLMYFRYTFQYSLAVMLLPVLFFLKIPLVVPLILGCVATPVTIIPTIFGAIIYFMLQYASESASLLNSLSSGSGVTKMTMLFDAVFSNQVFYLTVIALAAALTVVYAIRRMSVNYAPLVAVSAGGLANVIIMLGGYIALGLSKQISIAAVIVGSIVAVGVGYVIQAVVFSVDYSRTEYTQFEDEDFIYYVKAVPKVSLGAQKVNVKRINVQRINVQRIKGRNKR</sequence>
<dbReference type="Proteomes" id="UP000184342">
    <property type="component" value="Unassembled WGS sequence"/>
</dbReference>
<keyword evidence="1" id="KW-1133">Transmembrane helix</keyword>
<feature type="transmembrane region" description="Helical" evidence="1">
    <location>
        <begin position="244"/>
        <end position="270"/>
    </location>
</feature>
<accession>A0A1M6JSK4</accession>
<dbReference type="AlphaFoldDB" id="A0A1M6JSK4"/>
<protein>
    <submittedName>
        <fullName evidence="2">Uncharacterized protein</fullName>
    </submittedName>
</protein>
<organism evidence="2 3">
    <name type="scientific">Parasporobacterium paucivorans DSM 15970</name>
    <dbReference type="NCBI Taxonomy" id="1122934"/>
    <lineage>
        <taxon>Bacteria</taxon>
        <taxon>Bacillati</taxon>
        <taxon>Bacillota</taxon>
        <taxon>Clostridia</taxon>
        <taxon>Lachnospirales</taxon>
        <taxon>Lachnospiraceae</taxon>
        <taxon>Parasporobacterium</taxon>
    </lineage>
</organism>
<dbReference type="OrthoDB" id="1766220at2"/>
<feature type="transmembrane region" description="Helical" evidence="1">
    <location>
        <begin position="88"/>
        <end position="106"/>
    </location>
</feature>
<feature type="transmembrane region" description="Helical" evidence="1">
    <location>
        <begin position="53"/>
        <end position="81"/>
    </location>
</feature>
<dbReference type="EMBL" id="FQYT01000023">
    <property type="protein sequence ID" value="SHJ49653.1"/>
    <property type="molecule type" value="Genomic_DNA"/>
</dbReference>
<feature type="transmembrane region" description="Helical" evidence="1">
    <location>
        <begin position="112"/>
        <end position="133"/>
    </location>
</feature>
<keyword evidence="1" id="KW-0812">Transmembrane</keyword>
<feature type="transmembrane region" description="Helical" evidence="1">
    <location>
        <begin position="189"/>
        <end position="207"/>
    </location>
</feature>
<name>A0A1M6JSK4_9FIRM</name>
<keyword evidence="1" id="KW-0472">Membrane</keyword>
<proteinExistence type="predicted"/>
<feature type="transmembrane region" description="Helical" evidence="1">
    <location>
        <begin position="214"/>
        <end position="238"/>
    </location>
</feature>
<feature type="transmembrane region" description="Helical" evidence="1">
    <location>
        <begin position="140"/>
        <end position="158"/>
    </location>
</feature>
<evidence type="ECO:0000256" key="1">
    <source>
        <dbReference type="SAM" id="Phobius"/>
    </source>
</evidence>
<dbReference type="RefSeq" id="WP_073994319.1">
    <property type="nucleotide sequence ID" value="NZ_FQYT01000023.1"/>
</dbReference>
<dbReference type="STRING" id="1122934.SAMN02745691_02056"/>